<protein>
    <recommendedName>
        <fullName evidence="3">exo-alpha-sialidase</fullName>
        <ecNumber evidence="3">3.2.1.18</ecNumber>
    </recommendedName>
</protein>
<dbReference type="GO" id="GO:0006689">
    <property type="term" value="P:ganglioside catabolic process"/>
    <property type="evidence" value="ECO:0007669"/>
    <property type="project" value="TreeGrafter"/>
</dbReference>
<dbReference type="Gene3D" id="2.130.10.10">
    <property type="entry name" value="YVTN repeat-like/Quinoprotein amine dehydrogenase"/>
    <property type="match status" value="1"/>
</dbReference>
<dbReference type="PANTHER" id="PTHR10628:SF30">
    <property type="entry name" value="EXO-ALPHA-SIALIDASE"/>
    <property type="match status" value="1"/>
</dbReference>
<dbReference type="GO" id="GO:0005737">
    <property type="term" value="C:cytoplasm"/>
    <property type="evidence" value="ECO:0007669"/>
    <property type="project" value="TreeGrafter"/>
</dbReference>
<dbReference type="InterPro" id="IPR026856">
    <property type="entry name" value="Sialidase_fam"/>
</dbReference>
<dbReference type="InterPro" id="IPR036278">
    <property type="entry name" value="Sialidase_sf"/>
</dbReference>
<feature type="region of interest" description="Disordered" evidence="4">
    <location>
        <begin position="57"/>
        <end position="77"/>
    </location>
</feature>
<evidence type="ECO:0000313" key="6">
    <source>
        <dbReference type="EMBL" id="QNP42107.1"/>
    </source>
</evidence>
<dbReference type="KEGG" id="lsx:H8B22_05525"/>
<dbReference type="PANTHER" id="PTHR10628">
    <property type="entry name" value="SIALIDASE"/>
    <property type="match status" value="1"/>
</dbReference>
<feature type="domain" description="Sialidase" evidence="5">
    <location>
        <begin position="189"/>
        <end position="390"/>
    </location>
</feature>
<evidence type="ECO:0000313" key="7">
    <source>
        <dbReference type="Proteomes" id="UP000516018"/>
    </source>
</evidence>
<evidence type="ECO:0000256" key="4">
    <source>
        <dbReference type="SAM" id="MobiDB-lite"/>
    </source>
</evidence>
<proteinExistence type="inferred from homology"/>
<dbReference type="GO" id="GO:0009313">
    <property type="term" value="P:oligosaccharide catabolic process"/>
    <property type="evidence" value="ECO:0007669"/>
    <property type="project" value="TreeGrafter"/>
</dbReference>
<dbReference type="GO" id="GO:0004308">
    <property type="term" value="F:exo-alpha-sialidase activity"/>
    <property type="evidence" value="ECO:0007669"/>
    <property type="project" value="UniProtKB-EC"/>
</dbReference>
<dbReference type="EC" id="3.2.1.18" evidence="3"/>
<evidence type="ECO:0000256" key="1">
    <source>
        <dbReference type="ARBA" id="ARBA00000427"/>
    </source>
</evidence>
<dbReference type="Pfam" id="PF13088">
    <property type="entry name" value="BNR_2"/>
    <property type="match status" value="1"/>
</dbReference>
<dbReference type="GO" id="GO:0016020">
    <property type="term" value="C:membrane"/>
    <property type="evidence" value="ECO:0007669"/>
    <property type="project" value="TreeGrafter"/>
</dbReference>
<accession>A0A7H0G1E1</accession>
<keyword evidence="7" id="KW-1185">Reference proteome</keyword>
<dbReference type="AlphaFoldDB" id="A0A7H0G1E1"/>
<name>A0A7H0G1E1_9GAMM</name>
<comment type="catalytic activity">
    <reaction evidence="1">
        <text>Hydrolysis of alpha-(2-&gt;3)-, alpha-(2-&gt;6)-, alpha-(2-&gt;8)- glycosidic linkages of terminal sialic acid residues in oligosaccharides, glycoproteins, glycolipids, colominic acid and synthetic substrates.</text>
        <dbReference type="EC" id="3.2.1.18"/>
    </reaction>
</comment>
<feature type="compositionally biased region" description="Polar residues" evidence="4">
    <location>
        <begin position="57"/>
        <end position="74"/>
    </location>
</feature>
<reference evidence="6 7" key="1">
    <citation type="submission" date="2020-08" db="EMBL/GenBank/DDBJ databases">
        <title>Lysobacter sp. II4 sp. nov., isolated from soil.</title>
        <authorList>
            <person name="Woo C.Y."/>
            <person name="Kim J."/>
        </authorList>
    </citation>
    <scope>NUCLEOTIDE SEQUENCE [LARGE SCALE GENOMIC DNA]</scope>
    <source>
        <strain evidence="6 7">II4</strain>
    </source>
</reference>
<dbReference type="InterPro" id="IPR011040">
    <property type="entry name" value="Sialidase"/>
</dbReference>
<evidence type="ECO:0000259" key="5">
    <source>
        <dbReference type="Pfam" id="PF13088"/>
    </source>
</evidence>
<organism evidence="6 7">
    <name type="scientific">Agrilutibacter terrestris</name>
    <dbReference type="NCBI Taxonomy" id="2865112"/>
    <lineage>
        <taxon>Bacteria</taxon>
        <taxon>Pseudomonadati</taxon>
        <taxon>Pseudomonadota</taxon>
        <taxon>Gammaproteobacteria</taxon>
        <taxon>Lysobacterales</taxon>
        <taxon>Lysobacteraceae</taxon>
        <taxon>Agrilutibacter</taxon>
    </lineage>
</organism>
<dbReference type="CDD" id="cd15482">
    <property type="entry name" value="Sialidase_non-viral"/>
    <property type="match status" value="1"/>
</dbReference>
<dbReference type="Proteomes" id="UP000516018">
    <property type="component" value="Chromosome"/>
</dbReference>
<comment type="similarity">
    <text evidence="2">Belongs to the glycosyl hydrolase 33 family.</text>
</comment>
<dbReference type="EMBL" id="CP060820">
    <property type="protein sequence ID" value="QNP42107.1"/>
    <property type="molecule type" value="Genomic_DNA"/>
</dbReference>
<dbReference type="InterPro" id="IPR015943">
    <property type="entry name" value="WD40/YVTN_repeat-like_dom_sf"/>
</dbReference>
<dbReference type="SUPFAM" id="SSF50939">
    <property type="entry name" value="Sialidases"/>
    <property type="match status" value="2"/>
</dbReference>
<evidence type="ECO:0000256" key="3">
    <source>
        <dbReference type="ARBA" id="ARBA00012733"/>
    </source>
</evidence>
<evidence type="ECO:0000256" key="2">
    <source>
        <dbReference type="ARBA" id="ARBA00009348"/>
    </source>
</evidence>
<dbReference type="Gene3D" id="2.120.10.10">
    <property type="match status" value="2"/>
</dbReference>
<sequence length="514" mass="54446">MQYRASGPSPFTLNCDGGTTGTVFQNAEVEPHVAVDPSNPNNLIGVWQQDRWSNGSSRGLMSAASSDGGQTWTRTPLPVSRCGGGTFANGGDYARATDPWVTFAPDGTAYAMGLVTTGASFEAGSVNAMLVVRSTDRGRSWSAPTTLIRDGAGFFNDKNTITADPFAAAFVYATWDRLVAGDAGGPSYFSRTINGGVTWEAARAIYDPGPASQTLGNVIVVAPNGTLVNLFTQIDRVSATSTVSHLDVIRSFDRGVTWTGPTRIADLLAVGTRDPQSNVPVRDGASLAQIAVGASGHLFVVWQDARFNNGNFDSIAISRSTDNGATWSAPSRVSAAGAAAFTPSVHVRANGDVGVTYYDLRNNTAAASLLADYWLARSSDGGVTWTETRVATSFDVTTAPQAGGAYFLGDYQALVSRNNVFVPFFVKTTGDLSNRTDVYAAPAVSVAAAAQQTALQQVLAQLTRKPEIASRAIPSDFRITDGLRRNTSAQAERSMRWRVPQWGEKTMRADVAPP</sequence>
<gene>
    <name evidence="6" type="ORF">H8B22_05525</name>
</gene>